<dbReference type="SUPFAM" id="SSF47031">
    <property type="entry name" value="Second domain of FERM"/>
    <property type="match status" value="1"/>
</dbReference>
<evidence type="ECO:0000256" key="2">
    <source>
        <dbReference type="ARBA" id="ARBA00008314"/>
    </source>
</evidence>
<dbReference type="Pfam" id="PF21998">
    <property type="entry name" value="FERM_C1_MyoVII"/>
    <property type="match status" value="1"/>
</dbReference>
<dbReference type="Pfam" id="PF21989">
    <property type="entry name" value="RA_2"/>
    <property type="match status" value="1"/>
</dbReference>
<keyword evidence="3" id="KW-0963">Cytoplasm</keyword>
<gene>
    <name evidence="8" type="ORF">DICVIV_02598</name>
</gene>
<evidence type="ECO:0000259" key="7">
    <source>
        <dbReference type="PROSITE" id="PS51016"/>
    </source>
</evidence>
<dbReference type="CDD" id="cd14473">
    <property type="entry name" value="FERM_B-lobe"/>
    <property type="match status" value="1"/>
</dbReference>
<keyword evidence="9" id="KW-1185">Reference proteome</keyword>
<evidence type="ECO:0000259" key="6">
    <source>
        <dbReference type="PROSITE" id="PS50057"/>
    </source>
</evidence>
<dbReference type="GO" id="GO:0005737">
    <property type="term" value="C:cytoplasm"/>
    <property type="evidence" value="ECO:0007669"/>
    <property type="project" value="UniProtKB-SubCell"/>
</dbReference>
<evidence type="ECO:0000256" key="3">
    <source>
        <dbReference type="ARBA" id="ARBA00022490"/>
    </source>
</evidence>
<keyword evidence="4" id="KW-0677">Repeat</keyword>
<dbReference type="Gene3D" id="2.30.30.40">
    <property type="entry name" value="SH3 Domains"/>
    <property type="match status" value="1"/>
</dbReference>
<proteinExistence type="inferred from homology"/>
<organism evidence="8 9">
    <name type="scientific">Dictyocaulus viviparus</name>
    <name type="common">Bovine lungworm</name>
    <dbReference type="NCBI Taxonomy" id="29172"/>
    <lineage>
        <taxon>Eukaryota</taxon>
        <taxon>Metazoa</taxon>
        <taxon>Ecdysozoa</taxon>
        <taxon>Nematoda</taxon>
        <taxon>Chromadorea</taxon>
        <taxon>Rhabditida</taxon>
        <taxon>Rhabditina</taxon>
        <taxon>Rhabditomorpha</taxon>
        <taxon>Strongyloidea</taxon>
        <taxon>Metastrongylidae</taxon>
        <taxon>Dictyocaulus</taxon>
    </lineage>
</organism>
<evidence type="ECO:0000313" key="9">
    <source>
        <dbReference type="Proteomes" id="UP000053766"/>
    </source>
</evidence>
<accession>A0A0D8Y312</accession>
<protein>
    <submittedName>
        <fullName evidence="8">MyTH4 domain protein</fullName>
    </submittedName>
</protein>
<dbReference type="InterPro" id="IPR035963">
    <property type="entry name" value="FERM_2"/>
</dbReference>
<comment type="similarity">
    <text evidence="2">Belongs to the TRAFAC class myosin-kinesin ATPase superfamily. Myosin family.</text>
</comment>
<dbReference type="InterPro" id="IPR000857">
    <property type="entry name" value="MyTH4_dom"/>
</dbReference>
<dbReference type="GO" id="GO:0003779">
    <property type="term" value="F:actin binding"/>
    <property type="evidence" value="ECO:0007669"/>
    <property type="project" value="UniProtKB-KW"/>
</dbReference>
<dbReference type="OrthoDB" id="6108017at2759"/>
<dbReference type="InterPro" id="IPR014352">
    <property type="entry name" value="FERM/acyl-CoA-bd_prot_sf"/>
</dbReference>
<dbReference type="Gene3D" id="3.10.20.90">
    <property type="entry name" value="Phosphatidylinositol 3-kinase Catalytic Subunit, Chain A, domain 1"/>
    <property type="match status" value="1"/>
</dbReference>
<reference evidence="8 9" key="1">
    <citation type="submission" date="2013-11" db="EMBL/GenBank/DDBJ databases">
        <title>Draft genome of the bovine lungworm Dictyocaulus viviparus.</title>
        <authorList>
            <person name="Mitreva M."/>
        </authorList>
    </citation>
    <scope>NUCLEOTIDE SEQUENCE [LARGE SCALE GENOMIC DNA]</scope>
    <source>
        <strain evidence="8 9">HannoverDv2000</strain>
    </source>
</reference>
<dbReference type="STRING" id="29172.A0A0D8Y312"/>
<dbReference type="InterPro" id="IPR051567">
    <property type="entry name" value="Unconventional_Myosin_ATPase"/>
</dbReference>
<dbReference type="SMART" id="SM00139">
    <property type="entry name" value="MyTH4"/>
    <property type="match status" value="1"/>
</dbReference>
<dbReference type="AlphaFoldDB" id="A0A0D8Y312"/>
<evidence type="ECO:0000256" key="1">
    <source>
        <dbReference type="ARBA" id="ARBA00004496"/>
    </source>
</evidence>
<dbReference type="PROSITE" id="PS50057">
    <property type="entry name" value="FERM_3"/>
    <property type="match status" value="1"/>
</dbReference>
<keyword evidence="5" id="KW-0009">Actin-binding</keyword>
<name>A0A0D8Y312_DICVI</name>
<dbReference type="Gene3D" id="1.25.40.530">
    <property type="entry name" value="MyTH4 domain"/>
    <property type="match status" value="1"/>
</dbReference>
<dbReference type="InterPro" id="IPR000299">
    <property type="entry name" value="FERM_domain"/>
</dbReference>
<feature type="domain" description="MyTH4" evidence="7">
    <location>
        <begin position="296"/>
        <end position="444"/>
    </location>
</feature>
<dbReference type="PANTHER" id="PTHR22692:SF33">
    <property type="entry name" value="MYOSIN"/>
    <property type="match status" value="1"/>
</dbReference>
<feature type="domain" description="FERM" evidence="6">
    <location>
        <begin position="450"/>
        <end position="609"/>
    </location>
</feature>
<dbReference type="Proteomes" id="UP000053766">
    <property type="component" value="Unassembled WGS sequence"/>
</dbReference>
<dbReference type="Pfam" id="PF00784">
    <property type="entry name" value="MyTH4"/>
    <property type="match status" value="1"/>
</dbReference>
<dbReference type="InterPro" id="IPR029071">
    <property type="entry name" value="Ubiquitin-like_domsf"/>
</dbReference>
<evidence type="ECO:0000313" key="8">
    <source>
        <dbReference type="EMBL" id="KJH51233.1"/>
    </source>
</evidence>
<dbReference type="PROSITE" id="PS51016">
    <property type="entry name" value="MYTH4"/>
    <property type="match status" value="1"/>
</dbReference>
<dbReference type="PANTHER" id="PTHR22692">
    <property type="entry name" value="MYOSIN VII, XV"/>
    <property type="match status" value="1"/>
</dbReference>
<dbReference type="InterPro" id="IPR041793">
    <property type="entry name" value="MyoVII_FERM_C1"/>
</dbReference>
<evidence type="ECO:0000256" key="4">
    <source>
        <dbReference type="ARBA" id="ARBA00022737"/>
    </source>
</evidence>
<dbReference type="SUPFAM" id="SSF54236">
    <property type="entry name" value="Ubiquitin-like"/>
    <property type="match status" value="1"/>
</dbReference>
<dbReference type="GO" id="GO:0005856">
    <property type="term" value="C:cytoskeleton"/>
    <property type="evidence" value="ECO:0007669"/>
    <property type="project" value="InterPro"/>
</dbReference>
<dbReference type="InterPro" id="IPR019748">
    <property type="entry name" value="FERM_central"/>
</dbReference>
<sequence>MDAISLCEQYAAEHGMQQKNGNAPWRLFFRKEIFSPWHDAREDPIGTDLIYQQVLHGIKSGEYKCDKEEELASLIAQLYYVEEGPLEVNHLENQIYKYLPIFELKKNKLANEYWTGSIMYQYRRQFGVNPPDVHHVKESVVSFAKCRWPLLFSRLGKPSRNTCTIQTVSGDEYYIKSFNSQKIEYLILAFLNGLKQRSRFVIARKNQCGDDSNDLLDFEVGDLLELINGVCGKELLTETLVRGENTKTCLQGFIQSENVYVLPALIKPNANVMIYADNRNDFNRSQEATAYPQWRFGRDVLDMPLLKKLEGRKEQCNDAMTMFMFIMKYMGDHPSRRNRLSTDITDVIFKPAIAHEILRDELYCQLLRQITMNPSVTSEEKGWELIWLATGLLAPSPYLLKEVVQFLNSHQHPIAFDCLNRLKKLNKGCSRKFPPHFVEIEAIQNRTMQILHRVYFPDETNEAIEVESSTKARDLVCQIAKRLRLRNKDGFSLFVKVREKVLAIPETEYFFDFIRNLSDWAQNINVENSMLQINYQVFFMRKLWIDVKPGDDTNADLIFHYYQYLPALKPISRRTFGEEAENGNLPSHIKNLHMIRKPLTKYFQCEIAK</sequence>
<reference evidence="9" key="2">
    <citation type="journal article" date="2016" name="Sci. Rep.">
        <title>Dictyocaulus viviparus genome, variome and transcriptome elucidate lungworm biology and support future intervention.</title>
        <authorList>
            <person name="McNulty S.N."/>
            <person name="Strube C."/>
            <person name="Rosa B.A."/>
            <person name="Martin J.C."/>
            <person name="Tyagi R."/>
            <person name="Choi Y.J."/>
            <person name="Wang Q."/>
            <person name="Hallsworth Pepin K."/>
            <person name="Zhang X."/>
            <person name="Ozersky P."/>
            <person name="Wilson R.K."/>
            <person name="Sternberg P.W."/>
            <person name="Gasser R.B."/>
            <person name="Mitreva M."/>
        </authorList>
    </citation>
    <scope>NUCLEOTIDE SEQUENCE [LARGE SCALE GENOMIC DNA]</scope>
    <source>
        <strain evidence="9">HannoverDv2000</strain>
    </source>
</reference>
<dbReference type="Gene3D" id="1.20.80.10">
    <property type="match status" value="1"/>
</dbReference>
<dbReference type="CDD" id="cd17093">
    <property type="entry name" value="FERM2_F1_Myosin-VII"/>
    <property type="match status" value="1"/>
</dbReference>
<dbReference type="EMBL" id="KN716188">
    <property type="protein sequence ID" value="KJH51233.1"/>
    <property type="molecule type" value="Genomic_DNA"/>
</dbReference>
<evidence type="ECO:0000256" key="5">
    <source>
        <dbReference type="ARBA" id="ARBA00023203"/>
    </source>
</evidence>
<comment type="subcellular location">
    <subcellularLocation>
        <location evidence="1">Cytoplasm</location>
    </subcellularLocation>
</comment>
<dbReference type="InterPro" id="IPR038185">
    <property type="entry name" value="MyTH4_dom_sf"/>
</dbReference>